<proteinExistence type="inferred from homology"/>
<evidence type="ECO:0000256" key="7">
    <source>
        <dbReference type="PIRNR" id="PIRNR036427"/>
    </source>
</evidence>
<dbReference type="Pfam" id="PF00590">
    <property type="entry name" value="TP_methylase"/>
    <property type="match status" value="1"/>
</dbReference>
<dbReference type="EC" id="2.1.1.130" evidence="9"/>
<comment type="pathway">
    <text evidence="1">Cofactor biosynthesis; adenosylcobalamin biosynthesis.</text>
</comment>
<comment type="similarity">
    <text evidence="2 7">Belongs to the precorrin methyltransferase family.</text>
</comment>
<evidence type="ECO:0000313" key="10">
    <source>
        <dbReference type="Proteomes" id="UP000467132"/>
    </source>
</evidence>
<name>A0A845QY84_9CLOT</name>
<dbReference type="CDD" id="cd11645">
    <property type="entry name" value="Precorrin_2_C20_MT"/>
    <property type="match status" value="1"/>
</dbReference>
<sequence>MMIGKFYGIGVGPGDPELITIKAVKVLEKIDIVICPKSKKESKSVALSIAEDYLNKKAEILKLEFPMTYDEEKLNVTWERNSKIILDLLEKGKNIAFLTIGDPMVYSTYMYLLPFLKKKDINIETIPGITSFCASANKVNIPLASQEETLSIIPLRKNISEFEKVVDDYDNLVVMKPSTEHKRLAEILESRNLEDKFVLVSKCGTNEENISYDIDDLKNKKVPYLSTLIIKKGGI</sequence>
<dbReference type="InterPro" id="IPR014777">
    <property type="entry name" value="4pyrrole_Mease_sub1"/>
</dbReference>
<feature type="domain" description="Tetrapyrrole methylase" evidence="8">
    <location>
        <begin position="5"/>
        <end position="210"/>
    </location>
</feature>
<dbReference type="NCBIfam" id="TIGR01467">
    <property type="entry name" value="cobI_cbiL"/>
    <property type="match status" value="1"/>
</dbReference>
<reference evidence="9 10" key="1">
    <citation type="submission" date="2018-08" db="EMBL/GenBank/DDBJ databases">
        <title>Murine metabolic-syndrome-specific gut microbial biobank.</title>
        <authorList>
            <person name="Liu C."/>
        </authorList>
    </citation>
    <scope>NUCLEOTIDE SEQUENCE [LARGE SCALE GENOMIC DNA]</scope>
    <source>
        <strain evidence="9 10">583</strain>
    </source>
</reference>
<dbReference type="PIRSF" id="PIRSF036427">
    <property type="entry name" value="Precrrn-2_mtase"/>
    <property type="match status" value="1"/>
</dbReference>
<keyword evidence="4 9" id="KW-0489">Methyltransferase</keyword>
<evidence type="ECO:0000259" key="8">
    <source>
        <dbReference type="Pfam" id="PF00590"/>
    </source>
</evidence>
<dbReference type="InterPro" id="IPR035996">
    <property type="entry name" value="4pyrrol_Methylase_sf"/>
</dbReference>
<dbReference type="PANTHER" id="PTHR43467">
    <property type="entry name" value="COBALT-PRECORRIN-2 C(20)-METHYLTRANSFERASE"/>
    <property type="match status" value="1"/>
</dbReference>
<keyword evidence="6" id="KW-0949">S-adenosyl-L-methionine</keyword>
<keyword evidence="3" id="KW-0169">Cobalamin biosynthesis</keyword>
<dbReference type="AlphaFoldDB" id="A0A845QY84"/>
<dbReference type="InterPro" id="IPR014776">
    <property type="entry name" value="4pyrrole_Mease_sub2"/>
</dbReference>
<evidence type="ECO:0000256" key="6">
    <source>
        <dbReference type="ARBA" id="ARBA00022691"/>
    </source>
</evidence>
<dbReference type="GO" id="GO:0030788">
    <property type="term" value="F:precorrin-2 C20-methyltransferase activity"/>
    <property type="evidence" value="ECO:0007669"/>
    <property type="project" value="UniProtKB-EC"/>
</dbReference>
<dbReference type="Gene3D" id="3.40.1010.10">
    <property type="entry name" value="Cobalt-precorrin-4 Transmethylase, Domain 1"/>
    <property type="match status" value="1"/>
</dbReference>
<organism evidence="9 10">
    <name type="scientific">Senegalia massiliensis</name>
    <dbReference type="NCBI Taxonomy" id="1720316"/>
    <lineage>
        <taxon>Bacteria</taxon>
        <taxon>Bacillati</taxon>
        <taxon>Bacillota</taxon>
        <taxon>Clostridia</taxon>
        <taxon>Eubacteriales</taxon>
        <taxon>Clostridiaceae</taxon>
        <taxon>Senegalia</taxon>
    </lineage>
</organism>
<dbReference type="GO" id="GO:0009236">
    <property type="term" value="P:cobalamin biosynthetic process"/>
    <property type="evidence" value="ECO:0007669"/>
    <property type="project" value="UniProtKB-UniRule"/>
</dbReference>
<evidence type="ECO:0000256" key="5">
    <source>
        <dbReference type="ARBA" id="ARBA00022679"/>
    </source>
</evidence>
<comment type="caution">
    <text evidence="9">The sequence shown here is derived from an EMBL/GenBank/DDBJ whole genome shotgun (WGS) entry which is preliminary data.</text>
</comment>
<evidence type="ECO:0000256" key="4">
    <source>
        <dbReference type="ARBA" id="ARBA00022603"/>
    </source>
</evidence>
<evidence type="ECO:0000256" key="1">
    <source>
        <dbReference type="ARBA" id="ARBA00004953"/>
    </source>
</evidence>
<dbReference type="SUPFAM" id="SSF53790">
    <property type="entry name" value="Tetrapyrrole methylase"/>
    <property type="match status" value="1"/>
</dbReference>
<evidence type="ECO:0000256" key="2">
    <source>
        <dbReference type="ARBA" id="ARBA00005879"/>
    </source>
</evidence>
<dbReference type="Proteomes" id="UP000467132">
    <property type="component" value="Unassembled WGS sequence"/>
</dbReference>
<gene>
    <name evidence="9" type="primary">cobI</name>
    <name evidence="9" type="ORF">D3Z33_06320</name>
</gene>
<keyword evidence="10" id="KW-1185">Reference proteome</keyword>
<keyword evidence="5 9" id="KW-0808">Transferase</keyword>
<dbReference type="EMBL" id="QXXA01000006">
    <property type="protein sequence ID" value="NBI06476.1"/>
    <property type="molecule type" value="Genomic_DNA"/>
</dbReference>
<dbReference type="InterPro" id="IPR006364">
    <property type="entry name" value="CobI/CbiL/CobIJ_dom"/>
</dbReference>
<dbReference type="Gene3D" id="3.30.950.10">
    <property type="entry name" value="Methyltransferase, Cobalt-precorrin-4 Transmethylase, Domain 2"/>
    <property type="match status" value="1"/>
</dbReference>
<evidence type="ECO:0000256" key="3">
    <source>
        <dbReference type="ARBA" id="ARBA00022573"/>
    </source>
</evidence>
<evidence type="ECO:0000313" key="9">
    <source>
        <dbReference type="EMBL" id="NBI06476.1"/>
    </source>
</evidence>
<dbReference type="InterPro" id="IPR012382">
    <property type="entry name" value="CobI/CbiL"/>
</dbReference>
<accession>A0A845QY84</accession>
<protein>
    <submittedName>
        <fullName evidence="9">Precorrin-2 C(20)-methyltransferase</fullName>
        <ecNumber evidence="9">2.1.1.130</ecNumber>
    </submittedName>
</protein>
<dbReference type="PANTHER" id="PTHR43467:SF2">
    <property type="entry name" value="COBALT-PRECORRIN-2 C(20)-METHYLTRANSFERASE"/>
    <property type="match status" value="1"/>
</dbReference>
<dbReference type="InterPro" id="IPR000878">
    <property type="entry name" value="4pyrrol_Mease"/>
</dbReference>
<dbReference type="UniPathway" id="UPA00148"/>
<dbReference type="GO" id="GO:0032259">
    <property type="term" value="P:methylation"/>
    <property type="evidence" value="ECO:0007669"/>
    <property type="project" value="UniProtKB-KW"/>
</dbReference>